<keyword evidence="5" id="KW-1185">Reference proteome</keyword>
<name>A0A2V4A4D7_9BACT</name>
<feature type="chain" id="PRO_5016174809" description="Esterase" evidence="3">
    <location>
        <begin position="21"/>
        <end position="394"/>
    </location>
</feature>
<keyword evidence="2" id="KW-0378">Hydrolase</keyword>
<organism evidence="4 5">
    <name type="scientific">Marinifilum breve</name>
    <dbReference type="NCBI Taxonomy" id="2184082"/>
    <lineage>
        <taxon>Bacteria</taxon>
        <taxon>Pseudomonadati</taxon>
        <taxon>Bacteroidota</taxon>
        <taxon>Bacteroidia</taxon>
        <taxon>Marinilabiliales</taxon>
        <taxon>Marinifilaceae</taxon>
    </lineage>
</organism>
<dbReference type="Gene3D" id="3.40.50.1820">
    <property type="entry name" value="alpha/beta hydrolase"/>
    <property type="match status" value="1"/>
</dbReference>
<comment type="similarity">
    <text evidence="1">Belongs to the esterase D family.</text>
</comment>
<dbReference type="SUPFAM" id="SSF48452">
    <property type="entry name" value="TPR-like"/>
    <property type="match status" value="1"/>
</dbReference>
<reference evidence="4 5" key="1">
    <citation type="submission" date="2018-05" db="EMBL/GenBank/DDBJ databases">
        <title>Marinifilum breve JC075T sp. nov., a marine bacterium isolated from Yongle Blue Hole in the South China Sea.</title>
        <authorList>
            <person name="Fu T."/>
        </authorList>
    </citation>
    <scope>NUCLEOTIDE SEQUENCE [LARGE SCALE GENOMIC DNA]</scope>
    <source>
        <strain evidence="4 5">JC075</strain>
    </source>
</reference>
<dbReference type="RefSeq" id="WP_110358916.1">
    <property type="nucleotide sequence ID" value="NZ_QFLI01000001.1"/>
</dbReference>
<dbReference type="InterPro" id="IPR052558">
    <property type="entry name" value="Siderophore_Hydrolase_D"/>
</dbReference>
<evidence type="ECO:0000313" key="4">
    <source>
        <dbReference type="EMBL" id="PXY02757.1"/>
    </source>
</evidence>
<comment type="caution">
    <text evidence="4">The sequence shown here is derived from an EMBL/GenBank/DDBJ whole genome shotgun (WGS) entry which is preliminary data.</text>
</comment>
<sequence>MKRSVFATLLLIFCVNGLFAKVNPQNLINANVYSTILKENRDLRILLPNEFKDTYFSYPVIYLLDAESNFATGIEVLSFLMDNHFIPPHVVVGIPNTDRFRDMTPVDSVLNKTIFPTRGGADTFLQVLETDIFPFVAKEYRGSSRRLVMGHNYSGLFVMHAFLSRPELFDRYMAFSPILWWNDTAMLHDMDLFLTKNSSVRKHLFMSFAKEAKNMLEACKELAKLLEEKAPVDLKWKYEWMPDEDHYSLYRKSLMRGMEVIFKDYKYPSVEDLADGGVGSANGFLRDIMLNYGRKEKLPYSLLESVCLQLKQEARYDEAIKFLTYTSVNYPERAEPYFYAGEIYESTNKPKQAFKFYQAAHQKDKGRWDYEQKYLAIQKLLEELRNKEQNKTPL</sequence>
<evidence type="ECO:0000256" key="2">
    <source>
        <dbReference type="ARBA" id="ARBA00022801"/>
    </source>
</evidence>
<dbReference type="EMBL" id="QFLI01000001">
    <property type="protein sequence ID" value="PXY02757.1"/>
    <property type="molecule type" value="Genomic_DNA"/>
</dbReference>
<dbReference type="InterPro" id="IPR011990">
    <property type="entry name" value="TPR-like_helical_dom_sf"/>
</dbReference>
<dbReference type="Proteomes" id="UP000248079">
    <property type="component" value="Unassembled WGS sequence"/>
</dbReference>
<evidence type="ECO:0000256" key="1">
    <source>
        <dbReference type="ARBA" id="ARBA00005622"/>
    </source>
</evidence>
<dbReference type="SUPFAM" id="SSF53474">
    <property type="entry name" value="alpha/beta-Hydrolases"/>
    <property type="match status" value="1"/>
</dbReference>
<keyword evidence="3" id="KW-0732">Signal</keyword>
<dbReference type="Gene3D" id="1.25.40.10">
    <property type="entry name" value="Tetratricopeptide repeat domain"/>
    <property type="match status" value="1"/>
</dbReference>
<dbReference type="OrthoDB" id="9784036at2"/>
<evidence type="ECO:0000313" key="5">
    <source>
        <dbReference type="Proteomes" id="UP000248079"/>
    </source>
</evidence>
<proteinExistence type="inferred from homology"/>
<dbReference type="Pfam" id="PF00756">
    <property type="entry name" value="Esterase"/>
    <property type="match status" value="1"/>
</dbReference>
<dbReference type="PANTHER" id="PTHR40841">
    <property type="entry name" value="SIDEROPHORE TRIACETYLFUSARININE C ESTERASE"/>
    <property type="match status" value="1"/>
</dbReference>
<gene>
    <name evidence="4" type="ORF">DF185_01285</name>
</gene>
<dbReference type="GO" id="GO:0016788">
    <property type="term" value="F:hydrolase activity, acting on ester bonds"/>
    <property type="evidence" value="ECO:0007669"/>
    <property type="project" value="TreeGrafter"/>
</dbReference>
<feature type="signal peptide" evidence="3">
    <location>
        <begin position="1"/>
        <end position="20"/>
    </location>
</feature>
<accession>A0A2V4A4D7</accession>
<dbReference type="AlphaFoldDB" id="A0A2V4A4D7"/>
<protein>
    <recommendedName>
        <fullName evidence="6">Esterase</fullName>
    </recommendedName>
</protein>
<dbReference type="InterPro" id="IPR000801">
    <property type="entry name" value="Esterase-like"/>
</dbReference>
<evidence type="ECO:0008006" key="6">
    <source>
        <dbReference type="Google" id="ProtNLM"/>
    </source>
</evidence>
<dbReference type="InterPro" id="IPR029058">
    <property type="entry name" value="AB_hydrolase_fold"/>
</dbReference>
<dbReference type="PANTHER" id="PTHR40841:SF2">
    <property type="entry name" value="SIDEROPHORE-DEGRADING ESTERASE (EUROFUNG)"/>
    <property type="match status" value="1"/>
</dbReference>
<evidence type="ECO:0000256" key="3">
    <source>
        <dbReference type="SAM" id="SignalP"/>
    </source>
</evidence>